<feature type="region of interest" description="Disordered" evidence="1">
    <location>
        <begin position="1"/>
        <end position="117"/>
    </location>
</feature>
<feature type="region of interest" description="Disordered" evidence="1">
    <location>
        <begin position="444"/>
        <end position="466"/>
    </location>
</feature>
<protein>
    <submittedName>
        <fullName evidence="2">Uncharacterized protein</fullName>
    </submittedName>
</protein>
<feature type="compositionally biased region" description="Polar residues" evidence="1">
    <location>
        <begin position="452"/>
        <end position="466"/>
    </location>
</feature>
<evidence type="ECO:0000313" key="3">
    <source>
        <dbReference type="Proteomes" id="UP001153069"/>
    </source>
</evidence>
<feature type="compositionally biased region" description="Polar residues" evidence="1">
    <location>
        <begin position="780"/>
        <end position="803"/>
    </location>
</feature>
<sequence>MIVDLSPSVEEGLEEEVDLTKGMSIGNDCDWPQKTKKKDSKQANWQKEQQDMRQFESINGMTVPFAEGDDDGTIKAGVKRNDPNNDHSHEEDDSSEDVGFGDDYDSESCSRDSVLSAEARENEIRRGVMIGIIQGKIMDFFSAIFRFIIDTILTLYKWIYDKIIKRCSSSSSEEEAATDLAADLAQDTMDAGDIQAASNQFSSGAFQGGATTTGQTAATTGQMATMAAQSAATATASATTTAAATAAAAASAASSTIASSLAGAVSSVGLATQVGVAVGVATVAVSTGIGVGVSQKSEGPTSSPSYTITDDPFVPPVCTLDADMKQGYVELQIQSFPKEALPQYQVEMERMFRTIYNNISGQCLDPLQRVVHNASLERWEETDVDPQTTITTLYWQATVACGGCPDWEPLFDSSILLSLEMESREVARDNMSNATANTTITTTGSNVTTVMPSNENNTTSPQSLPVTRSLNPRERHLQQVPTLNEFFAIFATTFGFNLGPLLEEASDGAIIIEANNKGMPKVVFATTKAAPGFEGSNGTISIGEEALEQFVDYVQNNNGNVQTPFISDDLSALVDCIDIGDSGNEARGTSTDCDRVHTLLEDKNRNVEPEIVAACIADPTSTTQCQELLMEILDVSSSGDHGAASPLSASVSEITENQDEPTMSPGMLVPIQEAIPVTTSHSPQPASNVIVDGPAPLPPTIALRPTHDLAGGNAPWSIPAVAPTPKGADSTELSSADMATDAPFQSTSIPATPTAPGYSPLPPPASEESMPESLMVLKEPSQTAQPSTNPLVASINTGPTISPTEGPIVSSKEESANSPSSLPVSSSVPSVSAGTFASTRPMHYTTASPTISEHPSADAWLSQETGVGLLKFTNSKAQQMTPWVVGQLDTPAPTGVASLSEETEIELNKFQQRRAMQWQNLELKTKSQLHLYQVQKWCLLRQK</sequence>
<feature type="compositionally biased region" description="Acidic residues" evidence="1">
    <location>
        <begin position="91"/>
        <end position="106"/>
    </location>
</feature>
<dbReference type="Proteomes" id="UP001153069">
    <property type="component" value="Unassembled WGS sequence"/>
</dbReference>
<organism evidence="2 3">
    <name type="scientific">Seminavis robusta</name>
    <dbReference type="NCBI Taxonomy" id="568900"/>
    <lineage>
        <taxon>Eukaryota</taxon>
        <taxon>Sar</taxon>
        <taxon>Stramenopiles</taxon>
        <taxon>Ochrophyta</taxon>
        <taxon>Bacillariophyta</taxon>
        <taxon>Bacillariophyceae</taxon>
        <taxon>Bacillariophycidae</taxon>
        <taxon>Naviculales</taxon>
        <taxon>Naviculaceae</taxon>
        <taxon>Seminavis</taxon>
    </lineage>
</organism>
<dbReference type="EMBL" id="CAICTM010000436">
    <property type="protein sequence ID" value="CAB9510462.1"/>
    <property type="molecule type" value="Genomic_DNA"/>
</dbReference>
<accession>A0A9N8HF28</accession>
<keyword evidence="3" id="KW-1185">Reference proteome</keyword>
<feature type="region of interest" description="Disordered" evidence="1">
    <location>
        <begin position="704"/>
        <end position="834"/>
    </location>
</feature>
<feature type="compositionally biased region" description="Basic and acidic residues" evidence="1">
    <location>
        <begin position="79"/>
        <end position="90"/>
    </location>
</feature>
<comment type="caution">
    <text evidence="2">The sequence shown here is derived from an EMBL/GenBank/DDBJ whole genome shotgun (WGS) entry which is preliminary data.</text>
</comment>
<reference evidence="2" key="1">
    <citation type="submission" date="2020-06" db="EMBL/GenBank/DDBJ databases">
        <authorList>
            <consortium name="Plant Systems Biology data submission"/>
        </authorList>
    </citation>
    <scope>NUCLEOTIDE SEQUENCE</scope>
    <source>
        <strain evidence="2">D6</strain>
    </source>
</reference>
<gene>
    <name evidence="2" type="ORF">SEMRO_437_G142840.1</name>
</gene>
<evidence type="ECO:0000313" key="2">
    <source>
        <dbReference type="EMBL" id="CAB9510462.1"/>
    </source>
</evidence>
<name>A0A9N8HF28_9STRA</name>
<proteinExistence type="predicted"/>
<feature type="compositionally biased region" description="Low complexity" evidence="1">
    <location>
        <begin position="766"/>
        <end position="775"/>
    </location>
</feature>
<feature type="compositionally biased region" description="Low complexity" evidence="1">
    <location>
        <begin position="816"/>
        <end position="832"/>
    </location>
</feature>
<dbReference type="AlphaFoldDB" id="A0A9N8HF28"/>
<evidence type="ECO:0000256" key="1">
    <source>
        <dbReference type="SAM" id="MobiDB-lite"/>
    </source>
</evidence>